<organism evidence="12 13">
    <name type="scientific">Pelobium manganitolerans</name>
    <dbReference type="NCBI Taxonomy" id="1842495"/>
    <lineage>
        <taxon>Bacteria</taxon>
        <taxon>Pseudomonadati</taxon>
        <taxon>Bacteroidota</taxon>
        <taxon>Sphingobacteriia</taxon>
        <taxon>Sphingobacteriales</taxon>
        <taxon>Sphingobacteriaceae</taxon>
        <taxon>Pelobium</taxon>
    </lineage>
</organism>
<dbReference type="SMART" id="SM01038">
    <property type="entry name" value="Bgal_small_N"/>
    <property type="match status" value="1"/>
</dbReference>
<keyword evidence="6" id="KW-0378">Hydrolase</keyword>
<evidence type="ECO:0000256" key="9">
    <source>
        <dbReference type="ARBA" id="ARBA00032230"/>
    </source>
</evidence>
<dbReference type="InterPro" id="IPR006101">
    <property type="entry name" value="Glyco_hydro_2"/>
</dbReference>
<keyword evidence="8" id="KW-0326">Glycosidase</keyword>
<dbReference type="PRINTS" id="PR00132">
    <property type="entry name" value="GLHYDRLASE2"/>
</dbReference>
<dbReference type="SUPFAM" id="SSF74650">
    <property type="entry name" value="Galactose mutarotase-like"/>
    <property type="match status" value="1"/>
</dbReference>
<dbReference type="InterPro" id="IPR014718">
    <property type="entry name" value="GH-type_carb-bd"/>
</dbReference>
<dbReference type="Pfam" id="PF02836">
    <property type="entry name" value="Glyco_hydro_2_C"/>
    <property type="match status" value="1"/>
</dbReference>
<name>A0A419S7Y9_9SPHI</name>
<dbReference type="InterPro" id="IPR013783">
    <property type="entry name" value="Ig-like_fold"/>
</dbReference>
<evidence type="ECO:0000256" key="10">
    <source>
        <dbReference type="SAM" id="SignalP"/>
    </source>
</evidence>
<dbReference type="InterPro" id="IPR023232">
    <property type="entry name" value="Glyco_hydro_2_AS"/>
</dbReference>
<dbReference type="PROSITE" id="PS00608">
    <property type="entry name" value="GLYCOSYL_HYDROL_F2_2"/>
    <property type="match status" value="1"/>
</dbReference>
<dbReference type="InterPro" id="IPR050347">
    <property type="entry name" value="Bact_Beta-galactosidase"/>
</dbReference>
<comment type="caution">
    <text evidence="12">The sequence shown here is derived from an EMBL/GenBank/DDBJ whole genome shotgun (WGS) entry which is preliminary data.</text>
</comment>
<dbReference type="Pfam" id="PF02837">
    <property type="entry name" value="Glyco_hydro_2_N"/>
    <property type="match status" value="1"/>
</dbReference>
<dbReference type="SUPFAM" id="SSF49785">
    <property type="entry name" value="Galactose-binding domain-like"/>
    <property type="match status" value="1"/>
</dbReference>
<accession>A0A419S7Y9</accession>
<dbReference type="InterPro" id="IPR032312">
    <property type="entry name" value="LacZ_4"/>
</dbReference>
<keyword evidence="7" id="KW-0106">Calcium</keyword>
<evidence type="ECO:0000313" key="12">
    <source>
        <dbReference type="EMBL" id="RKD17303.1"/>
    </source>
</evidence>
<dbReference type="InterPro" id="IPR008979">
    <property type="entry name" value="Galactose-bd-like_sf"/>
</dbReference>
<gene>
    <name evidence="12" type="ORF">BCY91_02955</name>
</gene>
<protein>
    <recommendedName>
        <fullName evidence="5">beta-galactosidase</fullName>
        <ecNumber evidence="5">3.2.1.23</ecNumber>
    </recommendedName>
    <alternativeName>
        <fullName evidence="9">Lactase</fullName>
    </alternativeName>
</protein>
<dbReference type="Pfam" id="PF00703">
    <property type="entry name" value="Glyco_hydro_2"/>
    <property type="match status" value="1"/>
</dbReference>
<sequence length="1044" mass="118694">MQTAKKNKLTVLALLCALSLGNLKTAFAQNNEWENPTILDHNKEKPHATFMLFDSQKDVVADDYSKSPYYKLLNGNWKFTYVDQYKNRNQEFYKTDLNDANWSNIPVPSNWELEGFGTPIYTNIVYPFPKNPPFIGENNPVGTYRMHFTVPANWDNREVLLHFGSITGYAQVYVNGKKAGMTKASKTPAEFNITSLLQKGDNQLAVQVFRWHDGSYLEDQDFWRLSGIERDVYLVALPKVTVWDFFAKAELDAQYKNGVLNTTVDVRKFAGAGNQSVNLELSVLDASGKTVLSQQKSAIANNEITQLSFTGNVNNVNKWSAETPYLYDLILKLSDQSGKVLSLTGSKIGFRKVEIINSRLLVNGVPVLIKGANRHEHDAVKGHVPVKETLIRDMELMKQFNLNAIRTSHYPNDPITLKLADKYGFYLVDEANIETHAMGATLQGNFDKSKHPAYLPQWAPAHMDRITRMLERDKNHPSVIIWSMGNECGNGQVFHDAYKWIKERDKSRVVMFEQAGEEENTDIVGPMYPGIGSMQNYANSNKTRPYIMCEYSHAMGNSNGNFKEYWDIITNSKNMQGGFIWDWVDQGLKTQTADGRTFYAYGGDLGGYLLQNDENFCANGLISANQVPHPGLYEVKKIYQNVIFTAKDLQKGIITLTNRFDFTNLNQYNFRWELLSNGEKIKEGIFKLDLAPHQQKDVKLNVPALKLAPGTEIFLNIYAYNNKATDLMPANHEVAREQFKFANDFYAFDQKTGGKLQVNTDGEKVTFSSGATKGEFNTKTGAFTRYENGKSYIGQFPEPYFWRAPTDNDFGNRMPERLGVWRTAHARKTIKNVEVGQQNADGLPIKVSYLLENIAVPYTVDYVIQNDGSVKVTASIDMTGRDLPELPRFGMRMDFPANYQNLSYYGRGPWENYSDRKTAAFVGLYQDKVAKQFTWTYIRPQEAGYKTDARWVKLTDDQNRGILVKGYQPISFSALDVRTEELDPGTNKKQQHPTDIKKANATILHIDLNQRGVGGDNSWGAYPHRQYRLEAPKYSYTYSIKLID</sequence>
<evidence type="ECO:0000313" key="13">
    <source>
        <dbReference type="Proteomes" id="UP000283433"/>
    </source>
</evidence>
<dbReference type="AlphaFoldDB" id="A0A419S7Y9"/>
<comment type="catalytic activity">
    <reaction evidence="1">
        <text>Hydrolysis of terminal non-reducing beta-D-galactose residues in beta-D-galactosides.</text>
        <dbReference type="EC" id="3.2.1.23"/>
    </reaction>
</comment>
<dbReference type="GO" id="GO:0005990">
    <property type="term" value="P:lactose catabolic process"/>
    <property type="evidence" value="ECO:0007669"/>
    <property type="project" value="TreeGrafter"/>
</dbReference>
<comment type="cofactor">
    <cofactor evidence="2">
        <name>Ca(2+)</name>
        <dbReference type="ChEBI" id="CHEBI:29108"/>
    </cofactor>
</comment>
<dbReference type="EMBL" id="MBTA01000012">
    <property type="protein sequence ID" value="RKD17303.1"/>
    <property type="molecule type" value="Genomic_DNA"/>
</dbReference>
<dbReference type="Pfam" id="PF16353">
    <property type="entry name" value="LacZ_4"/>
    <property type="match status" value="1"/>
</dbReference>
<dbReference type="EC" id="3.2.1.23" evidence="5"/>
<evidence type="ECO:0000256" key="4">
    <source>
        <dbReference type="ARBA" id="ARBA00011245"/>
    </source>
</evidence>
<dbReference type="RefSeq" id="WP_120181496.1">
    <property type="nucleotide sequence ID" value="NZ_MBTA01000012.1"/>
</dbReference>
<dbReference type="GO" id="GO:0009341">
    <property type="term" value="C:beta-galactosidase complex"/>
    <property type="evidence" value="ECO:0007669"/>
    <property type="project" value="InterPro"/>
</dbReference>
<dbReference type="InterPro" id="IPR006103">
    <property type="entry name" value="Glyco_hydro_2_cat"/>
</dbReference>
<comment type="similarity">
    <text evidence="3">Belongs to the glycosyl hydrolase 2 family.</text>
</comment>
<dbReference type="OrthoDB" id="9801077at2"/>
<dbReference type="SUPFAM" id="SSF51445">
    <property type="entry name" value="(Trans)glycosidases"/>
    <property type="match status" value="1"/>
</dbReference>
<dbReference type="PANTHER" id="PTHR46323">
    <property type="entry name" value="BETA-GALACTOSIDASE"/>
    <property type="match status" value="1"/>
</dbReference>
<feature type="chain" id="PRO_5019037116" description="beta-galactosidase" evidence="10">
    <location>
        <begin position="29"/>
        <end position="1044"/>
    </location>
</feature>
<dbReference type="PANTHER" id="PTHR46323:SF2">
    <property type="entry name" value="BETA-GALACTOSIDASE"/>
    <property type="match status" value="1"/>
</dbReference>
<dbReference type="SUPFAM" id="SSF49303">
    <property type="entry name" value="beta-Galactosidase/glucuronidase domain"/>
    <property type="match status" value="2"/>
</dbReference>
<dbReference type="InterPro" id="IPR006104">
    <property type="entry name" value="Glyco_hydro_2_N"/>
</dbReference>
<dbReference type="InterPro" id="IPR011013">
    <property type="entry name" value="Gal_mutarotase_sf_dom"/>
</dbReference>
<evidence type="ECO:0000256" key="5">
    <source>
        <dbReference type="ARBA" id="ARBA00012756"/>
    </source>
</evidence>
<feature type="signal peptide" evidence="10">
    <location>
        <begin position="1"/>
        <end position="28"/>
    </location>
</feature>
<evidence type="ECO:0000256" key="8">
    <source>
        <dbReference type="ARBA" id="ARBA00023295"/>
    </source>
</evidence>
<evidence type="ECO:0000256" key="1">
    <source>
        <dbReference type="ARBA" id="ARBA00001412"/>
    </source>
</evidence>
<dbReference type="InterPro" id="IPR017853">
    <property type="entry name" value="GH"/>
</dbReference>
<dbReference type="Gene3D" id="2.70.98.10">
    <property type="match status" value="1"/>
</dbReference>
<dbReference type="InterPro" id="IPR006102">
    <property type="entry name" value="Ig-like_GH2"/>
</dbReference>
<dbReference type="Proteomes" id="UP000283433">
    <property type="component" value="Unassembled WGS sequence"/>
</dbReference>
<keyword evidence="10" id="KW-0732">Signal</keyword>
<keyword evidence="13" id="KW-1185">Reference proteome</keyword>
<dbReference type="Pfam" id="PF02929">
    <property type="entry name" value="Bgal_small_N"/>
    <property type="match status" value="1"/>
</dbReference>
<dbReference type="Gene3D" id="3.20.20.80">
    <property type="entry name" value="Glycosidases"/>
    <property type="match status" value="1"/>
</dbReference>
<evidence type="ECO:0000256" key="3">
    <source>
        <dbReference type="ARBA" id="ARBA00007401"/>
    </source>
</evidence>
<dbReference type="Gene3D" id="2.60.40.10">
    <property type="entry name" value="Immunoglobulins"/>
    <property type="match status" value="2"/>
</dbReference>
<evidence type="ECO:0000259" key="11">
    <source>
        <dbReference type="SMART" id="SM01038"/>
    </source>
</evidence>
<dbReference type="GO" id="GO:0030246">
    <property type="term" value="F:carbohydrate binding"/>
    <property type="evidence" value="ECO:0007669"/>
    <property type="project" value="InterPro"/>
</dbReference>
<dbReference type="InterPro" id="IPR004199">
    <property type="entry name" value="B-gal_small/dom_5"/>
</dbReference>
<reference evidence="12 13" key="1">
    <citation type="submission" date="2016-07" db="EMBL/GenBank/DDBJ databases">
        <title>Genome of Pelobium manganitolerans.</title>
        <authorList>
            <person name="Wu S."/>
            <person name="Wang G."/>
        </authorList>
    </citation>
    <scope>NUCLEOTIDE SEQUENCE [LARGE SCALE GENOMIC DNA]</scope>
    <source>
        <strain evidence="12 13">YS-25</strain>
    </source>
</reference>
<dbReference type="InterPro" id="IPR036156">
    <property type="entry name" value="Beta-gal/glucu_dom_sf"/>
</dbReference>
<evidence type="ECO:0000256" key="2">
    <source>
        <dbReference type="ARBA" id="ARBA00001913"/>
    </source>
</evidence>
<evidence type="ECO:0000256" key="6">
    <source>
        <dbReference type="ARBA" id="ARBA00022801"/>
    </source>
</evidence>
<feature type="domain" description="Beta galactosidase small chain/" evidence="11">
    <location>
        <begin position="766"/>
        <end position="1041"/>
    </location>
</feature>
<dbReference type="Gene3D" id="2.60.120.260">
    <property type="entry name" value="Galactose-binding domain-like"/>
    <property type="match status" value="1"/>
</dbReference>
<evidence type="ECO:0000256" key="7">
    <source>
        <dbReference type="ARBA" id="ARBA00022837"/>
    </source>
</evidence>
<dbReference type="GO" id="GO:0004565">
    <property type="term" value="F:beta-galactosidase activity"/>
    <property type="evidence" value="ECO:0007669"/>
    <property type="project" value="UniProtKB-EC"/>
</dbReference>
<proteinExistence type="inferred from homology"/>
<comment type="subunit">
    <text evidence="4">Monomer.</text>
</comment>